<proteinExistence type="predicted"/>
<organism evidence="1 2">
    <name type="scientific">Actinospica durhamensis</name>
    <dbReference type="NCBI Taxonomy" id="1508375"/>
    <lineage>
        <taxon>Bacteria</taxon>
        <taxon>Bacillati</taxon>
        <taxon>Actinomycetota</taxon>
        <taxon>Actinomycetes</taxon>
        <taxon>Catenulisporales</taxon>
        <taxon>Actinospicaceae</taxon>
        <taxon>Actinospica</taxon>
    </lineage>
</organism>
<protein>
    <recommendedName>
        <fullName evidence="3">SAM-dependent methyltransferase</fullName>
    </recommendedName>
</protein>
<evidence type="ECO:0000313" key="2">
    <source>
        <dbReference type="Proteomes" id="UP000675781"/>
    </source>
</evidence>
<sequence>MHGIILDVKIEMAQEEIWDEEAAQNYDKNEGMFAPEILAATVGRLAALADGGPALEFAIGTGRV</sequence>
<gene>
    <name evidence="1" type="ORF">KDL01_33215</name>
</gene>
<dbReference type="AlphaFoldDB" id="A0A941EUX7"/>
<comment type="caution">
    <text evidence="1">The sequence shown here is derived from an EMBL/GenBank/DDBJ whole genome shotgun (WGS) entry which is preliminary data.</text>
</comment>
<name>A0A941EUX7_9ACTN</name>
<reference evidence="1" key="1">
    <citation type="submission" date="2021-04" db="EMBL/GenBank/DDBJ databases">
        <title>Genome based classification of Actinospica acidithermotolerans sp. nov., an actinobacterium isolated from an Indonesian hot spring.</title>
        <authorList>
            <person name="Kusuma A.B."/>
            <person name="Putra K.E."/>
            <person name="Nafisah S."/>
            <person name="Loh J."/>
            <person name="Nouioui I."/>
            <person name="Goodfellow M."/>
        </authorList>
    </citation>
    <scope>NUCLEOTIDE SEQUENCE</scope>
    <source>
        <strain evidence="1">CSCA 57</strain>
    </source>
</reference>
<feature type="non-terminal residue" evidence="1">
    <location>
        <position position="64"/>
    </location>
</feature>
<dbReference type="Proteomes" id="UP000675781">
    <property type="component" value="Unassembled WGS sequence"/>
</dbReference>
<accession>A0A941EUX7</accession>
<evidence type="ECO:0000313" key="1">
    <source>
        <dbReference type="EMBL" id="MBR7838180.1"/>
    </source>
</evidence>
<keyword evidence="2" id="KW-1185">Reference proteome</keyword>
<dbReference type="EMBL" id="JAGSOG010000265">
    <property type="protein sequence ID" value="MBR7838180.1"/>
    <property type="molecule type" value="Genomic_DNA"/>
</dbReference>
<evidence type="ECO:0008006" key="3">
    <source>
        <dbReference type="Google" id="ProtNLM"/>
    </source>
</evidence>